<feature type="region of interest" description="Disordered" evidence="1">
    <location>
        <begin position="164"/>
        <end position="185"/>
    </location>
</feature>
<evidence type="ECO:0000313" key="2">
    <source>
        <dbReference type="EMBL" id="OAG36419.1"/>
    </source>
</evidence>
<protein>
    <submittedName>
        <fullName evidence="2">Uncharacterized protein</fullName>
    </submittedName>
</protein>
<feature type="region of interest" description="Disordered" evidence="1">
    <location>
        <begin position="21"/>
        <end position="62"/>
    </location>
</feature>
<dbReference type="RefSeq" id="XP_022508371.1">
    <property type="nucleotide sequence ID" value="XM_022659339.1"/>
</dbReference>
<feature type="region of interest" description="Disordered" evidence="1">
    <location>
        <begin position="81"/>
        <end position="106"/>
    </location>
</feature>
<keyword evidence="3" id="KW-1185">Reference proteome</keyword>
<evidence type="ECO:0000313" key="3">
    <source>
        <dbReference type="Proteomes" id="UP000077002"/>
    </source>
</evidence>
<name>A0A177EZP1_9EURO</name>
<proteinExistence type="predicted"/>
<dbReference type="AlphaFoldDB" id="A0A177EZP1"/>
<organism evidence="2 3">
    <name type="scientific">Fonsecaea monophora</name>
    <dbReference type="NCBI Taxonomy" id="254056"/>
    <lineage>
        <taxon>Eukaryota</taxon>
        <taxon>Fungi</taxon>
        <taxon>Dikarya</taxon>
        <taxon>Ascomycota</taxon>
        <taxon>Pezizomycotina</taxon>
        <taxon>Eurotiomycetes</taxon>
        <taxon>Chaetothyriomycetidae</taxon>
        <taxon>Chaetothyriales</taxon>
        <taxon>Herpotrichiellaceae</taxon>
        <taxon>Fonsecaea</taxon>
    </lineage>
</organism>
<reference evidence="2 3" key="1">
    <citation type="submission" date="2016-03" db="EMBL/GenBank/DDBJ databases">
        <title>Draft genome sequence of the Fonsecaea monophora CBS 269.37.</title>
        <authorList>
            <person name="Bombassaro A."/>
            <person name="Vinicius W.A."/>
            <person name="De Hoog S."/>
            <person name="Sun J."/>
            <person name="Souza E.M."/>
            <person name="Raittz R.T."/>
            <person name="Costa F."/>
            <person name="Leao A.C."/>
            <person name="Tadra-Sfeir M.Z."/>
            <person name="Baura V."/>
            <person name="Balsanelli E."/>
            <person name="Pedrosa F.O."/>
            <person name="Moreno L.F."/>
            <person name="Steffens M.B."/>
            <person name="Xi L."/>
            <person name="Bocca A.L."/>
            <person name="Felipe M.S."/>
            <person name="Teixeira M."/>
            <person name="Telles Filho F.Q."/>
            <person name="Azevedo C.M."/>
            <person name="Gomes R."/>
            <person name="Vicente V.A."/>
        </authorList>
    </citation>
    <scope>NUCLEOTIDE SEQUENCE [LARGE SCALE GENOMIC DNA]</scope>
    <source>
        <strain evidence="2 3">CBS 269.37</strain>
    </source>
</reference>
<gene>
    <name evidence="2" type="ORF">AYO21_09404</name>
</gene>
<sequence>MSVYSTWEQSAMVLDRNSKFRSGYKTSRPTFDPPDTDFRPRKRHRPNGPLPSGPGQSLLSISNDHGLRRADDDTLRRLLGADRAQKVEKKEEPRLQQRSGLRRQEDPTVKDWGLAFSTRTPSPLLVSVTLIEAFDAVLFIHKTVKLFLNASADFGAIAAKVTSPSSAPHQRPLRPATVQKLHDPTITPGTLCTRLGEPKIEASDLDMVLPLPARNAPRQPDQPTQTDNNTLVPFTQRYAPGGFHIWSHRVVKYTISEDLSDPSAVSRAKLYALAGRCK</sequence>
<dbReference type="EMBL" id="LVKK01000092">
    <property type="protein sequence ID" value="OAG36419.1"/>
    <property type="molecule type" value="Genomic_DNA"/>
</dbReference>
<dbReference type="Proteomes" id="UP000077002">
    <property type="component" value="Unassembled WGS sequence"/>
</dbReference>
<feature type="compositionally biased region" description="Basic and acidic residues" evidence="1">
    <location>
        <begin position="81"/>
        <end position="95"/>
    </location>
</feature>
<accession>A0A177EZP1</accession>
<evidence type="ECO:0000256" key="1">
    <source>
        <dbReference type="SAM" id="MobiDB-lite"/>
    </source>
</evidence>
<comment type="caution">
    <text evidence="2">The sequence shown here is derived from an EMBL/GenBank/DDBJ whole genome shotgun (WGS) entry which is preliminary data.</text>
</comment>
<dbReference type="GeneID" id="34604539"/>